<dbReference type="EC" id="2.3.2.13" evidence="7"/>
<accession>W5LYH1</accession>
<dbReference type="Ensembl" id="ENSLOCT00000001182.1">
    <property type="protein sequence ID" value="ENSLOCP00000001178.1"/>
    <property type="gene ID" value="ENSLOCG00000001036.1"/>
</dbReference>
<dbReference type="STRING" id="7918.ENSLOCP00000001178"/>
<keyword evidence="11" id="KW-1185">Reference proteome</keyword>
<keyword evidence="3" id="KW-0808">Transferase</keyword>
<dbReference type="FunFam" id="2.60.40.10:FF:004498">
    <property type="match status" value="1"/>
</dbReference>
<feature type="active site" evidence="8">
    <location>
        <position position="339"/>
    </location>
</feature>
<dbReference type="InParanoid" id="W5LYH1"/>
<dbReference type="InterPro" id="IPR013783">
    <property type="entry name" value="Ig-like_fold"/>
</dbReference>
<dbReference type="FunFam" id="3.90.260.10:FF:000001">
    <property type="entry name" value="Protein-glutamine gamma-glutamyltransferase 2"/>
    <property type="match status" value="1"/>
</dbReference>
<dbReference type="SMART" id="SM00460">
    <property type="entry name" value="TGc"/>
    <property type="match status" value="1"/>
</dbReference>
<dbReference type="InterPro" id="IPR038765">
    <property type="entry name" value="Papain-like_cys_pep_sf"/>
</dbReference>
<dbReference type="PANTHER" id="PTHR11590">
    <property type="entry name" value="PROTEIN-GLUTAMINE GAMMA-GLUTAMYLTRANSFERASE"/>
    <property type="match status" value="1"/>
</dbReference>
<dbReference type="Pfam" id="PF01841">
    <property type="entry name" value="Transglut_core"/>
    <property type="match status" value="1"/>
</dbReference>
<organism evidence="10 11">
    <name type="scientific">Lepisosteus oculatus</name>
    <name type="common">Spotted gar</name>
    <dbReference type="NCBI Taxonomy" id="7918"/>
    <lineage>
        <taxon>Eukaryota</taxon>
        <taxon>Metazoa</taxon>
        <taxon>Chordata</taxon>
        <taxon>Craniata</taxon>
        <taxon>Vertebrata</taxon>
        <taxon>Euteleostomi</taxon>
        <taxon>Actinopterygii</taxon>
        <taxon>Neopterygii</taxon>
        <taxon>Holostei</taxon>
        <taxon>Semionotiformes</taxon>
        <taxon>Lepisosteidae</taxon>
        <taxon>Lepisosteus</taxon>
    </lineage>
</organism>
<evidence type="ECO:0000313" key="10">
    <source>
        <dbReference type="Ensembl" id="ENSLOCP00000001178.1"/>
    </source>
</evidence>
<keyword evidence="5" id="KW-0106">Calcium</keyword>
<dbReference type="PANTHER" id="PTHR11590:SF80">
    <property type="entry name" value="TRANSGLUTAMINASE 5,-LIKE"/>
    <property type="match status" value="1"/>
</dbReference>
<dbReference type="Proteomes" id="UP000018468">
    <property type="component" value="Linkage group LG18"/>
</dbReference>
<proteinExistence type="inferred from homology"/>
<keyword evidence="4" id="KW-0479">Metal-binding</keyword>
<sequence>MGKGLRLKYTNMEQQSNHRNHQTQGLSSRSLVVRRGVPFKVTLFFEGRGYDSQVDTLTFAAFLGLSLSLENRSYVAFPASFAMHNPQSGWNAQILQGDVYSKSLSVQISAPPSASIGLYTLHFKVQSQYQTRNYIIGDFILLFNPWCRGDSVFLPGENQREEYVKNDFGFIYTGTPQNMESRPWAFGQFEEGILEICLNLLQISPQHGRNSGRDYFSRRDPVYISRVVCAMINCEDDRGVLKGNWSGDYSSGVNPSDWTGSAEILQQWARSKFSPVRYGQCWVYAAVMCTVMRVLGIPTRVVTNFNSAHDTNANMIIEEYYSDRGEKLNISADSIWNFHVWVECWMARPDLGYGCDGWQVLDPTPQERSEGVFCCGPSPVTAIKRGCVNLLYDVPFVFAEVNADVHTIIVRNNQEISRSVDRGRIGSLICTKSIGLNTYENITTAYKIPKVTQMYPCVKMHKPLRHRVPLFCGSVVKVRYSTCPSQNSITKLVLLINFSGEYCVYEAGGRKSVEVSLLMRKPPIMGENIEFTVNITNKSNFAKVLRECVNGQAKEYNSSALKAFWEAYNVIKIGPFEVKTINHQIPYSLYGKELVGHNLMNLAVVIEDEETKECVLASEEINISSPTISIELANEHNIVQNEEQTAIIVFTNTLPVPVSDGTLTVEGVGLIEGKLQFELPVLQAGEKVERAVRFTPRTLGSKMLLAHLITRSNIYVSGFKTVYFLHCK</sequence>
<feature type="active site" evidence="8">
    <location>
        <position position="281"/>
    </location>
</feature>
<evidence type="ECO:0000259" key="9">
    <source>
        <dbReference type="SMART" id="SM00460"/>
    </source>
</evidence>
<dbReference type="InterPro" id="IPR023608">
    <property type="entry name" value="Transglutaminase_animal"/>
</dbReference>
<evidence type="ECO:0000256" key="1">
    <source>
        <dbReference type="ARBA" id="ARBA00001913"/>
    </source>
</evidence>
<feature type="active site" evidence="8">
    <location>
        <position position="362"/>
    </location>
</feature>
<dbReference type="Gene3D" id="2.60.40.10">
    <property type="entry name" value="Immunoglobulins"/>
    <property type="match status" value="3"/>
</dbReference>
<dbReference type="InterPro" id="IPR036238">
    <property type="entry name" value="Transglutaminase_C_sf"/>
</dbReference>
<evidence type="ECO:0000256" key="2">
    <source>
        <dbReference type="ARBA" id="ARBA00005968"/>
    </source>
</evidence>
<dbReference type="OMA" id="DTFWETH"/>
<evidence type="ECO:0000256" key="8">
    <source>
        <dbReference type="PIRSR" id="PIRSR000459-1"/>
    </source>
</evidence>
<dbReference type="GO" id="GO:0043065">
    <property type="term" value="P:positive regulation of apoptotic process"/>
    <property type="evidence" value="ECO:0000318"/>
    <property type="project" value="GO_Central"/>
</dbReference>
<evidence type="ECO:0000256" key="3">
    <source>
        <dbReference type="ARBA" id="ARBA00022679"/>
    </source>
</evidence>
<dbReference type="FunCoup" id="W5LYH1">
    <property type="interactions" value="50"/>
</dbReference>
<dbReference type="GeneTree" id="ENSGT01050000244866"/>
<dbReference type="GO" id="GO:0003810">
    <property type="term" value="F:protein-glutamine gamma-glutamyltransferase activity"/>
    <property type="evidence" value="ECO:0000318"/>
    <property type="project" value="GO_Central"/>
</dbReference>
<evidence type="ECO:0000313" key="11">
    <source>
        <dbReference type="Proteomes" id="UP000018468"/>
    </source>
</evidence>
<dbReference type="GO" id="GO:0007399">
    <property type="term" value="P:nervous system development"/>
    <property type="evidence" value="ECO:0007669"/>
    <property type="project" value="UniProtKB-ARBA"/>
</dbReference>
<dbReference type="InterPro" id="IPR001102">
    <property type="entry name" value="Transglutaminase_N"/>
</dbReference>
<dbReference type="SUPFAM" id="SSF54001">
    <property type="entry name" value="Cysteine proteinases"/>
    <property type="match status" value="1"/>
</dbReference>
<dbReference type="EMBL" id="AHAT01021266">
    <property type="status" value="NOT_ANNOTATED_CDS"/>
    <property type="molecule type" value="Genomic_DNA"/>
</dbReference>
<reference evidence="10" key="2">
    <citation type="submission" date="2025-08" db="UniProtKB">
        <authorList>
            <consortium name="Ensembl"/>
        </authorList>
    </citation>
    <scope>IDENTIFICATION</scope>
</reference>
<dbReference type="eggNOG" id="ENOG502QS56">
    <property type="taxonomic scope" value="Eukaryota"/>
</dbReference>
<dbReference type="Bgee" id="ENSLOCG00000001036">
    <property type="expression patterns" value="Expressed in zone of skin and 3 other cell types or tissues"/>
</dbReference>
<dbReference type="FunFam" id="2.60.40.10:FF:000090">
    <property type="entry name" value="Protein-glutamine gamma-glutamyltransferase 2"/>
    <property type="match status" value="1"/>
</dbReference>
<dbReference type="GO" id="GO:0007200">
    <property type="term" value="P:phospholipase C-activating G protein-coupled receptor signaling pathway"/>
    <property type="evidence" value="ECO:0000318"/>
    <property type="project" value="GO_Central"/>
</dbReference>
<feature type="domain" description="Transglutaminase-like" evidence="9">
    <location>
        <begin position="273"/>
        <end position="365"/>
    </location>
</feature>
<dbReference type="SUPFAM" id="SSF81296">
    <property type="entry name" value="E set domains"/>
    <property type="match status" value="1"/>
</dbReference>
<evidence type="ECO:0000256" key="7">
    <source>
        <dbReference type="ARBA" id="ARBA00024222"/>
    </source>
</evidence>
<dbReference type="AlphaFoldDB" id="W5LYH1"/>
<dbReference type="InterPro" id="IPR050779">
    <property type="entry name" value="Transglutaminase"/>
</dbReference>
<dbReference type="SUPFAM" id="SSF49309">
    <property type="entry name" value="Transglutaminase, two C-terminal domains"/>
    <property type="match status" value="2"/>
</dbReference>
<protein>
    <recommendedName>
        <fullName evidence="7">protein-glutamine gamma-glutamyltransferase</fullName>
        <ecNumber evidence="7">2.3.2.13</ecNumber>
    </recommendedName>
</protein>
<dbReference type="InterPro" id="IPR036985">
    <property type="entry name" value="Transglutaminase-like_sf"/>
</dbReference>
<dbReference type="InterPro" id="IPR014756">
    <property type="entry name" value="Ig_E-set"/>
</dbReference>
<dbReference type="InterPro" id="IPR002931">
    <property type="entry name" value="Transglutaminase-like"/>
</dbReference>
<dbReference type="Gene3D" id="3.90.260.10">
    <property type="entry name" value="Transglutaminase-like"/>
    <property type="match status" value="1"/>
</dbReference>
<dbReference type="GO" id="GO:0005739">
    <property type="term" value="C:mitochondrion"/>
    <property type="evidence" value="ECO:0000318"/>
    <property type="project" value="GO_Central"/>
</dbReference>
<evidence type="ECO:0000256" key="5">
    <source>
        <dbReference type="ARBA" id="ARBA00022837"/>
    </source>
</evidence>
<comment type="cofactor">
    <cofactor evidence="1">
        <name>Ca(2+)</name>
        <dbReference type="ChEBI" id="CHEBI:29108"/>
    </cofactor>
</comment>
<dbReference type="EMBL" id="AHAT01021267">
    <property type="status" value="NOT_ANNOTATED_CDS"/>
    <property type="molecule type" value="Genomic_DNA"/>
</dbReference>
<evidence type="ECO:0000256" key="6">
    <source>
        <dbReference type="ARBA" id="ARBA00023315"/>
    </source>
</evidence>
<comment type="similarity">
    <text evidence="2">Belongs to the transglutaminase superfamily. Transglutaminase family.</text>
</comment>
<reference evidence="10" key="3">
    <citation type="submission" date="2025-09" db="UniProtKB">
        <authorList>
            <consortium name="Ensembl"/>
        </authorList>
    </citation>
    <scope>IDENTIFICATION</scope>
</reference>
<dbReference type="Pfam" id="PF00927">
    <property type="entry name" value="Transglut_C"/>
    <property type="match status" value="1"/>
</dbReference>
<name>W5LYH1_LEPOC</name>
<dbReference type="PIRSF" id="PIRSF000459">
    <property type="entry name" value="TGM_EBP42"/>
    <property type="match status" value="1"/>
</dbReference>
<keyword evidence="6" id="KW-0012">Acyltransferase</keyword>
<evidence type="ECO:0000256" key="4">
    <source>
        <dbReference type="ARBA" id="ARBA00022723"/>
    </source>
</evidence>
<dbReference type="GO" id="GO:0046872">
    <property type="term" value="F:metal ion binding"/>
    <property type="evidence" value="ECO:0007669"/>
    <property type="project" value="UniProtKB-KW"/>
</dbReference>
<dbReference type="InterPro" id="IPR008958">
    <property type="entry name" value="Transglutaminase_C"/>
</dbReference>
<reference evidence="11" key="1">
    <citation type="submission" date="2011-12" db="EMBL/GenBank/DDBJ databases">
        <title>The Draft Genome of Lepisosteus oculatus.</title>
        <authorList>
            <consortium name="The Broad Institute Genome Assembly &amp; Analysis Group"/>
            <consortium name="Computational R&amp;D Group"/>
            <consortium name="and Sequencing Platform"/>
            <person name="Di Palma F."/>
            <person name="Alfoldi J."/>
            <person name="Johnson J."/>
            <person name="Berlin A."/>
            <person name="Gnerre S."/>
            <person name="Jaffe D."/>
            <person name="MacCallum I."/>
            <person name="Young S."/>
            <person name="Walker B.J."/>
            <person name="Lander E.S."/>
            <person name="Lindblad-Toh K."/>
        </authorList>
    </citation>
    <scope>NUCLEOTIDE SEQUENCE [LARGE SCALE GENOMIC DNA]</scope>
</reference>
<dbReference type="Pfam" id="PF00868">
    <property type="entry name" value="Transglut_N"/>
    <property type="match status" value="1"/>
</dbReference>